<keyword evidence="1" id="KW-0812">Transmembrane</keyword>
<proteinExistence type="predicted"/>
<feature type="transmembrane region" description="Helical" evidence="1">
    <location>
        <begin position="40"/>
        <end position="57"/>
    </location>
</feature>
<name>A0A328DWQ4_9ASTE</name>
<gene>
    <name evidence="2" type="ORF">DM860_001931</name>
</gene>
<evidence type="ECO:0000256" key="1">
    <source>
        <dbReference type="SAM" id="Phobius"/>
    </source>
</evidence>
<accession>A0A328DWQ4</accession>
<dbReference type="PANTHER" id="PTHR37746">
    <property type="entry name" value="TRANSMEMBRANE PROTEIN"/>
    <property type="match status" value="1"/>
</dbReference>
<dbReference type="Proteomes" id="UP000249390">
    <property type="component" value="Unassembled WGS sequence"/>
</dbReference>
<comment type="caution">
    <text evidence="2">The sequence shown here is derived from an EMBL/GenBank/DDBJ whole genome shotgun (WGS) entry which is preliminary data.</text>
</comment>
<dbReference type="PANTHER" id="PTHR37746:SF1">
    <property type="entry name" value="TRANSMEMBRANE PROTEIN"/>
    <property type="match status" value="1"/>
</dbReference>
<keyword evidence="1" id="KW-0472">Membrane</keyword>
<sequence length="197" mass="22066">MAMAFFPETISSLNSSPLFSAIITLYTLLLLYLPPLFRDLLFSPVLLSASALLFSLLRLGAAQRISRVEPDAADKQPILPSKGSGQNSDSGQEFIEWDVRAPLEAILEDEEEEGGGEVQRYASLLLYYPDSDSGSSSEGEFPVARGWDYQSTERNCCWWDEEEEERDELIELSLDGKRGFSEPEEDNLIEIDLFPGK</sequence>
<protein>
    <submittedName>
        <fullName evidence="2">Uncharacterized protein</fullName>
    </submittedName>
</protein>
<keyword evidence="3" id="KW-1185">Reference proteome</keyword>
<evidence type="ECO:0000313" key="2">
    <source>
        <dbReference type="EMBL" id="RAL49640.1"/>
    </source>
</evidence>
<feature type="transmembrane region" description="Helical" evidence="1">
    <location>
        <begin position="12"/>
        <end position="34"/>
    </location>
</feature>
<reference evidence="2 3" key="1">
    <citation type="submission" date="2018-06" db="EMBL/GenBank/DDBJ databases">
        <title>The Genome of Cuscuta australis (Dodder) Provides Insight into the Evolution of Plant Parasitism.</title>
        <authorList>
            <person name="Liu H."/>
        </authorList>
    </citation>
    <scope>NUCLEOTIDE SEQUENCE [LARGE SCALE GENOMIC DNA]</scope>
    <source>
        <strain evidence="3">cv. Yunnan</strain>
        <tissue evidence="2">Vines</tissue>
    </source>
</reference>
<dbReference type="EMBL" id="NQVE01000076">
    <property type="protein sequence ID" value="RAL49640.1"/>
    <property type="molecule type" value="Genomic_DNA"/>
</dbReference>
<evidence type="ECO:0000313" key="3">
    <source>
        <dbReference type="Proteomes" id="UP000249390"/>
    </source>
</evidence>
<keyword evidence="1" id="KW-1133">Transmembrane helix</keyword>
<dbReference type="AlphaFoldDB" id="A0A328DWQ4"/>
<organism evidence="2 3">
    <name type="scientific">Cuscuta australis</name>
    <dbReference type="NCBI Taxonomy" id="267555"/>
    <lineage>
        <taxon>Eukaryota</taxon>
        <taxon>Viridiplantae</taxon>
        <taxon>Streptophyta</taxon>
        <taxon>Embryophyta</taxon>
        <taxon>Tracheophyta</taxon>
        <taxon>Spermatophyta</taxon>
        <taxon>Magnoliopsida</taxon>
        <taxon>eudicotyledons</taxon>
        <taxon>Gunneridae</taxon>
        <taxon>Pentapetalae</taxon>
        <taxon>asterids</taxon>
        <taxon>lamiids</taxon>
        <taxon>Solanales</taxon>
        <taxon>Convolvulaceae</taxon>
        <taxon>Cuscuteae</taxon>
        <taxon>Cuscuta</taxon>
        <taxon>Cuscuta subgen. Grammica</taxon>
        <taxon>Cuscuta sect. Cleistogrammica</taxon>
    </lineage>
</organism>